<dbReference type="EMBL" id="CAJVPM010010325">
    <property type="protein sequence ID" value="CAG8572150.1"/>
    <property type="molecule type" value="Genomic_DNA"/>
</dbReference>
<feature type="non-terminal residue" evidence="1">
    <location>
        <position position="1"/>
    </location>
</feature>
<sequence length="76" mass="9067">VSYLHFFNEEFQADMAKLLKEGPTVRRVVEIIVQNIDLYSNMLATHKIKPIKFDEMQIFNIEVPNKEEWDNPTRDE</sequence>
<reference evidence="1" key="1">
    <citation type="submission" date="2021-06" db="EMBL/GenBank/DDBJ databases">
        <authorList>
            <person name="Kallberg Y."/>
            <person name="Tangrot J."/>
            <person name="Rosling A."/>
        </authorList>
    </citation>
    <scope>NUCLEOTIDE SEQUENCE</scope>
    <source>
        <strain evidence="1">AU212A</strain>
    </source>
</reference>
<evidence type="ECO:0000313" key="2">
    <source>
        <dbReference type="Proteomes" id="UP000789860"/>
    </source>
</evidence>
<keyword evidence="2" id="KW-1185">Reference proteome</keyword>
<name>A0ACA9M628_9GLOM</name>
<gene>
    <name evidence="1" type="ORF">SCALOS_LOCUS5891</name>
</gene>
<protein>
    <submittedName>
        <fullName evidence="1">5707_t:CDS:1</fullName>
    </submittedName>
</protein>
<accession>A0ACA9M628</accession>
<evidence type="ECO:0000313" key="1">
    <source>
        <dbReference type="EMBL" id="CAG8572150.1"/>
    </source>
</evidence>
<proteinExistence type="predicted"/>
<dbReference type="Proteomes" id="UP000789860">
    <property type="component" value="Unassembled WGS sequence"/>
</dbReference>
<organism evidence="1 2">
    <name type="scientific">Scutellospora calospora</name>
    <dbReference type="NCBI Taxonomy" id="85575"/>
    <lineage>
        <taxon>Eukaryota</taxon>
        <taxon>Fungi</taxon>
        <taxon>Fungi incertae sedis</taxon>
        <taxon>Mucoromycota</taxon>
        <taxon>Glomeromycotina</taxon>
        <taxon>Glomeromycetes</taxon>
        <taxon>Diversisporales</taxon>
        <taxon>Gigasporaceae</taxon>
        <taxon>Scutellospora</taxon>
    </lineage>
</organism>
<comment type="caution">
    <text evidence="1">The sequence shown here is derived from an EMBL/GenBank/DDBJ whole genome shotgun (WGS) entry which is preliminary data.</text>
</comment>